<dbReference type="EMBL" id="JBFDAA010000011">
    <property type="protein sequence ID" value="KAL1123865.1"/>
    <property type="molecule type" value="Genomic_DNA"/>
</dbReference>
<comment type="caution">
    <text evidence="2">The sequence shown here is derived from an EMBL/GenBank/DDBJ whole genome shotgun (WGS) entry which is preliminary data.</text>
</comment>
<dbReference type="PANTHER" id="PTHR16038:SF4">
    <property type="entry name" value="WD REPEAT-CONTAINING PROTEIN 74"/>
    <property type="match status" value="1"/>
</dbReference>
<keyword evidence="1" id="KW-0853">WD repeat</keyword>
<dbReference type="InterPro" id="IPR015943">
    <property type="entry name" value="WD40/YVTN_repeat-like_dom_sf"/>
</dbReference>
<dbReference type="SMART" id="SM00320">
    <property type="entry name" value="WD40"/>
    <property type="match status" value="4"/>
</dbReference>
<evidence type="ECO:0008006" key="4">
    <source>
        <dbReference type="Google" id="ProtNLM"/>
    </source>
</evidence>
<sequence>MSWSSAAEDEILIGYGSQLVKIYNLNTGSFTFAEERKIGEGCIVGIAKSKGLLMTGVESGVVKCWEDEGRESAGGGMVIDTGGPLERMRYSSQHDVLATGGKENDLKLWDVATGKQTFTAKNVRHDSLELRVPIWVTDITFLQGSKKVAVTTKYGHVRLYDPSTCTRRPVVSVQIPEQALTCISCSSKDHHVIVGSGTGQMNLVDLRSKGLVMNKYKGFVGGIKAIGCSADEPYIASVSLDRHFRIHHLFTKELLFKVISTLKFITLKLLLLSFTAVKHRHCVCSCNR</sequence>
<dbReference type="InterPro" id="IPR001680">
    <property type="entry name" value="WD40_rpt"/>
</dbReference>
<proteinExistence type="predicted"/>
<gene>
    <name evidence="2" type="ORF">AAG570_001635</name>
</gene>
<reference evidence="2 3" key="1">
    <citation type="submission" date="2024-07" db="EMBL/GenBank/DDBJ databases">
        <title>Chromosome-level genome assembly of the water stick insect Ranatra chinensis (Heteroptera: Nepidae).</title>
        <authorList>
            <person name="Liu X."/>
        </authorList>
    </citation>
    <scope>NUCLEOTIDE SEQUENCE [LARGE SCALE GENOMIC DNA]</scope>
    <source>
        <strain evidence="2">Cailab_2021Rc</strain>
        <tissue evidence="2">Muscle</tissue>
    </source>
</reference>
<evidence type="ECO:0000256" key="1">
    <source>
        <dbReference type="PROSITE-ProRule" id="PRU00221"/>
    </source>
</evidence>
<accession>A0ABD0Y935</accession>
<dbReference type="Proteomes" id="UP001558652">
    <property type="component" value="Unassembled WGS sequence"/>
</dbReference>
<dbReference type="InterPro" id="IPR037379">
    <property type="entry name" value="WDR74/Nsa1"/>
</dbReference>
<evidence type="ECO:0000313" key="3">
    <source>
        <dbReference type="Proteomes" id="UP001558652"/>
    </source>
</evidence>
<keyword evidence="3" id="KW-1185">Reference proteome</keyword>
<dbReference type="Gene3D" id="2.130.10.10">
    <property type="entry name" value="YVTN repeat-like/Quinoprotein amine dehydrogenase"/>
    <property type="match status" value="2"/>
</dbReference>
<feature type="repeat" description="WD" evidence="1">
    <location>
        <begin position="88"/>
        <end position="119"/>
    </location>
</feature>
<dbReference type="InterPro" id="IPR036322">
    <property type="entry name" value="WD40_repeat_dom_sf"/>
</dbReference>
<dbReference type="SUPFAM" id="SSF50978">
    <property type="entry name" value="WD40 repeat-like"/>
    <property type="match status" value="1"/>
</dbReference>
<organism evidence="2 3">
    <name type="scientific">Ranatra chinensis</name>
    <dbReference type="NCBI Taxonomy" id="642074"/>
    <lineage>
        <taxon>Eukaryota</taxon>
        <taxon>Metazoa</taxon>
        <taxon>Ecdysozoa</taxon>
        <taxon>Arthropoda</taxon>
        <taxon>Hexapoda</taxon>
        <taxon>Insecta</taxon>
        <taxon>Pterygota</taxon>
        <taxon>Neoptera</taxon>
        <taxon>Paraneoptera</taxon>
        <taxon>Hemiptera</taxon>
        <taxon>Heteroptera</taxon>
        <taxon>Panheteroptera</taxon>
        <taxon>Nepomorpha</taxon>
        <taxon>Nepidae</taxon>
        <taxon>Ranatrinae</taxon>
        <taxon>Ranatra</taxon>
    </lineage>
</organism>
<protein>
    <recommendedName>
        <fullName evidence="4">WD repeat domain 74</fullName>
    </recommendedName>
</protein>
<dbReference type="PROSITE" id="PS50082">
    <property type="entry name" value="WD_REPEATS_2"/>
    <property type="match status" value="1"/>
</dbReference>
<evidence type="ECO:0000313" key="2">
    <source>
        <dbReference type="EMBL" id="KAL1123865.1"/>
    </source>
</evidence>
<name>A0ABD0Y935_9HEMI</name>
<dbReference type="AlphaFoldDB" id="A0ABD0Y935"/>
<dbReference type="PANTHER" id="PTHR16038">
    <property type="entry name" value="NOP SEVEN ASSOCIATED PROTEIN 1"/>
    <property type="match status" value="1"/>
</dbReference>